<reference evidence="2" key="1">
    <citation type="submission" date="2021-02" db="EMBL/GenBank/DDBJ databases">
        <authorList>
            <person name="Dougan E. K."/>
            <person name="Rhodes N."/>
            <person name="Thang M."/>
            <person name="Chan C."/>
        </authorList>
    </citation>
    <scope>NUCLEOTIDE SEQUENCE</scope>
</reference>
<accession>A0A813HVP3</accession>
<organism evidence="2 4">
    <name type="scientific">Polarella glacialis</name>
    <name type="common">Dinoflagellate</name>
    <dbReference type="NCBI Taxonomy" id="89957"/>
    <lineage>
        <taxon>Eukaryota</taxon>
        <taxon>Sar</taxon>
        <taxon>Alveolata</taxon>
        <taxon>Dinophyceae</taxon>
        <taxon>Suessiales</taxon>
        <taxon>Suessiaceae</taxon>
        <taxon>Polarella</taxon>
    </lineage>
</organism>
<dbReference type="AlphaFoldDB" id="A0A813HVP3"/>
<evidence type="ECO:0000313" key="3">
    <source>
        <dbReference type="EMBL" id="CAE8682914.1"/>
    </source>
</evidence>
<dbReference type="EMBL" id="CAJNNV010033247">
    <property type="protein sequence ID" value="CAE8643028.1"/>
    <property type="molecule type" value="Genomic_DNA"/>
</dbReference>
<dbReference type="Proteomes" id="UP000626109">
    <property type="component" value="Unassembled WGS sequence"/>
</dbReference>
<comment type="caution">
    <text evidence="2">The sequence shown here is derived from an EMBL/GenBank/DDBJ whole genome shotgun (WGS) entry which is preliminary data.</text>
</comment>
<evidence type="ECO:0000313" key="2">
    <source>
        <dbReference type="EMBL" id="CAE8643028.1"/>
    </source>
</evidence>
<protein>
    <submittedName>
        <fullName evidence="2">Uncharacterized protein</fullName>
    </submittedName>
</protein>
<feature type="region of interest" description="Disordered" evidence="1">
    <location>
        <begin position="77"/>
        <end position="106"/>
    </location>
</feature>
<evidence type="ECO:0000256" key="1">
    <source>
        <dbReference type="SAM" id="MobiDB-lite"/>
    </source>
</evidence>
<keyword evidence="4" id="KW-1185">Reference proteome</keyword>
<proteinExistence type="predicted"/>
<evidence type="ECO:0000313" key="4">
    <source>
        <dbReference type="Proteomes" id="UP000654075"/>
    </source>
</evidence>
<name>A0A813HVP3_POLGL</name>
<dbReference type="EMBL" id="CAJNNW010026128">
    <property type="protein sequence ID" value="CAE8682914.1"/>
    <property type="molecule type" value="Genomic_DNA"/>
</dbReference>
<gene>
    <name evidence="2" type="ORF">PGLA1383_LOCUS57404</name>
    <name evidence="3" type="ORF">PGLA2088_LOCUS23178</name>
</gene>
<dbReference type="Proteomes" id="UP000654075">
    <property type="component" value="Unassembled WGS sequence"/>
</dbReference>
<sequence length="106" mass="11800">MRDAGVHFSPHSTEIKPRIVVTLRAPSKGQGVHEGTPVIARVLREVEPGAGNRSAEMYSPLGRITSGDEVRWMAPNRARIEDDRATSSNRPSGFRGSRFYDAFRHQ</sequence>